<dbReference type="InterPro" id="IPR027417">
    <property type="entry name" value="P-loop_NTPase"/>
</dbReference>
<sequence>MKQILIGITGPARAGKTTTANHLATEHGFECYAFADPLKQGIMAIFNLSHEDIEGEKKEQPIDWLGRSPRQLMQLLGTEWGRHLISADLWINLAQQNLDCMSVLFDTAPGFVISDVRFENEADFIRKRGGVIVHLRRPDAEGVNPHISEAGVSVHPDDLTLQNDAGEPELLLAIDQLHRALRARDLLAVA</sequence>
<keyword evidence="1" id="KW-0418">Kinase</keyword>
<dbReference type="Proteomes" id="UP000195440">
    <property type="component" value="Unassembled WGS sequence"/>
</dbReference>
<dbReference type="InterPro" id="IPR048444">
    <property type="entry name" value="DNMK"/>
</dbReference>
<dbReference type="AlphaFoldDB" id="A0A1Y3P3R4"/>
<organism evidence="1 2">
    <name type="scientific">Pseudomonas caspiana</name>
    <dbReference type="NCBI Taxonomy" id="1451454"/>
    <lineage>
        <taxon>Bacteria</taxon>
        <taxon>Pseudomonadati</taxon>
        <taxon>Pseudomonadota</taxon>
        <taxon>Gammaproteobacteria</taxon>
        <taxon>Pseudomonadales</taxon>
        <taxon>Pseudomonadaceae</taxon>
        <taxon>Pseudomonas</taxon>
    </lineage>
</organism>
<accession>A0A1Y3P3R4</accession>
<dbReference type="OrthoDB" id="5401711at2"/>
<evidence type="ECO:0000313" key="2">
    <source>
        <dbReference type="Proteomes" id="UP000195440"/>
    </source>
</evidence>
<protein>
    <submittedName>
        <fullName evidence="1">Deoxynucleotide monophosphate kinase</fullName>
    </submittedName>
</protein>
<dbReference type="SUPFAM" id="SSF52540">
    <property type="entry name" value="P-loop containing nucleoside triphosphate hydrolases"/>
    <property type="match status" value="1"/>
</dbReference>
<dbReference type="RefSeq" id="WP_087265316.1">
    <property type="nucleotide sequence ID" value="NZ_JBJGBV010000017.1"/>
</dbReference>
<reference evidence="1 2" key="1">
    <citation type="journal article" date="2017" name="Syst. Appl. Microbiol.">
        <title>Pseudomonas caspiana sp. nov., a citrus pathogen in the Pseudomonas syringae phylogenetic group.</title>
        <authorList>
            <person name="Busquets A."/>
            <person name="Gomila M."/>
            <person name="Beiki F."/>
            <person name="Mulet M."/>
            <person name="Rahimian H."/>
            <person name="Garcia-Valdes E."/>
            <person name="Lalucat J."/>
        </authorList>
    </citation>
    <scope>NUCLEOTIDE SEQUENCE [LARGE SCALE GENOMIC DNA]</scope>
    <source>
        <strain evidence="1 2">FBF102</strain>
    </source>
</reference>
<dbReference type="EMBL" id="LOHF01000004">
    <property type="protein sequence ID" value="OUM74429.1"/>
    <property type="molecule type" value="Genomic_DNA"/>
</dbReference>
<gene>
    <name evidence="1" type="ORF">AUC60_06665</name>
</gene>
<name>A0A1Y3P3R4_9PSED</name>
<evidence type="ECO:0000313" key="1">
    <source>
        <dbReference type="EMBL" id="OUM74429.1"/>
    </source>
</evidence>
<proteinExistence type="predicted"/>
<dbReference type="GO" id="GO:0016301">
    <property type="term" value="F:kinase activity"/>
    <property type="evidence" value="ECO:0007669"/>
    <property type="project" value="UniProtKB-KW"/>
</dbReference>
<comment type="caution">
    <text evidence="1">The sequence shown here is derived from an EMBL/GenBank/DDBJ whole genome shotgun (WGS) entry which is preliminary data.</text>
</comment>
<keyword evidence="2" id="KW-1185">Reference proteome</keyword>
<keyword evidence="1" id="KW-0808">Transferase</keyword>
<dbReference type="Gene3D" id="3.40.50.300">
    <property type="entry name" value="P-loop containing nucleotide triphosphate hydrolases"/>
    <property type="match status" value="1"/>
</dbReference>
<dbReference type="Pfam" id="PF21448">
    <property type="entry name" value="DNMK"/>
    <property type="match status" value="1"/>
</dbReference>